<sequence length="93" mass="10674">MRLHPTLNVGCLKAYLLAIFPYEPSPLFRVDSMYDISYNDADVDWYQVLHETVQAHFDRLYRKQQSEDGFDAPPIPAAPAESFRQRIAAAARS</sequence>
<protein>
    <submittedName>
        <fullName evidence="1">Uncharacterized protein</fullName>
    </submittedName>
</protein>
<accession>A0AAV1T1I5</accession>
<evidence type="ECO:0000313" key="1">
    <source>
        <dbReference type="EMBL" id="CAK7895359.1"/>
    </source>
</evidence>
<reference evidence="1" key="1">
    <citation type="submission" date="2024-01" db="EMBL/GenBank/DDBJ databases">
        <authorList>
            <person name="Webb A."/>
        </authorList>
    </citation>
    <scope>NUCLEOTIDE SEQUENCE</scope>
    <source>
        <strain evidence="1">Pm1</strain>
    </source>
</reference>
<name>A0AAV1T1I5_9STRA</name>
<dbReference type="EMBL" id="CAKLBY020000004">
    <property type="protein sequence ID" value="CAK7895359.1"/>
    <property type="molecule type" value="Genomic_DNA"/>
</dbReference>
<comment type="caution">
    <text evidence="1">The sequence shown here is derived from an EMBL/GenBank/DDBJ whole genome shotgun (WGS) entry which is preliminary data.</text>
</comment>
<evidence type="ECO:0000313" key="2">
    <source>
        <dbReference type="Proteomes" id="UP001162060"/>
    </source>
</evidence>
<dbReference type="AlphaFoldDB" id="A0AAV1T1I5"/>
<proteinExistence type="predicted"/>
<organism evidence="1 2">
    <name type="scientific">Peronospora matthiolae</name>
    <dbReference type="NCBI Taxonomy" id="2874970"/>
    <lineage>
        <taxon>Eukaryota</taxon>
        <taxon>Sar</taxon>
        <taxon>Stramenopiles</taxon>
        <taxon>Oomycota</taxon>
        <taxon>Peronosporomycetes</taxon>
        <taxon>Peronosporales</taxon>
        <taxon>Peronosporaceae</taxon>
        <taxon>Peronospora</taxon>
    </lineage>
</organism>
<dbReference type="Proteomes" id="UP001162060">
    <property type="component" value="Unassembled WGS sequence"/>
</dbReference>
<gene>
    <name evidence="1" type="ORF">PM001_LOCUS1028</name>
</gene>